<protein>
    <submittedName>
        <fullName evidence="1">Uncharacterized protein</fullName>
    </submittedName>
</protein>
<reference evidence="1" key="1">
    <citation type="journal article" date="2021" name="Front. Microbiol.">
        <title>Cellular and Genomic Properties of Haloferax gibbonsii LR2-5, the Host of Euryarchaeal Virus HFTV1.</title>
        <authorList>
            <person name="Tittes C."/>
            <person name="Schwarzer S."/>
            <person name="Pfeiffer F."/>
            <person name="Dyall-Smith M."/>
            <person name="Rodriguez-Franco M."/>
            <person name="Oksanen H.M."/>
            <person name="Quax T.E.F."/>
        </authorList>
    </citation>
    <scope>NUCLEOTIDE SEQUENCE</scope>
    <source>
        <strain evidence="1">LR2-5</strain>
    </source>
</reference>
<evidence type="ECO:0000313" key="2">
    <source>
        <dbReference type="Proteomes" id="UP000663064"/>
    </source>
</evidence>
<dbReference type="Proteomes" id="UP000663064">
    <property type="component" value="Chromosome"/>
</dbReference>
<dbReference type="EMBL" id="CP063205">
    <property type="protein sequence ID" value="QOS12707.1"/>
    <property type="molecule type" value="Genomic_DNA"/>
</dbReference>
<organism evidence="1 2">
    <name type="scientific">Haloferax gibbonsii</name>
    <dbReference type="NCBI Taxonomy" id="35746"/>
    <lineage>
        <taxon>Archaea</taxon>
        <taxon>Methanobacteriati</taxon>
        <taxon>Methanobacteriota</taxon>
        <taxon>Stenosarchaea group</taxon>
        <taxon>Halobacteria</taxon>
        <taxon>Halobacteriales</taxon>
        <taxon>Haloferacaceae</taxon>
        <taxon>Haloferax</taxon>
    </lineage>
</organism>
<gene>
    <name evidence="1" type="ORF">HfgLR_12875</name>
</gene>
<name>A0A871BHT1_HALGI</name>
<proteinExistence type="predicted"/>
<accession>A0A871BHT1</accession>
<dbReference type="AlphaFoldDB" id="A0A871BHT1"/>
<evidence type="ECO:0000313" key="1">
    <source>
        <dbReference type="EMBL" id="QOS12707.1"/>
    </source>
</evidence>
<sequence>MTTNATLARVVYREQQYPFLQKRHLVCLSQTLAKRCVCPGQQDY</sequence>